<dbReference type="InterPro" id="IPR003439">
    <property type="entry name" value="ABC_transporter-like_ATP-bd"/>
</dbReference>
<dbReference type="Gene3D" id="3.40.50.300">
    <property type="entry name" value="P-loop containing nucleotide triphosphate hydrolases"/>
    <property type="match status" value="1"/>
</dbReference>
<dbReference type="AlphaFoldDB" id="A0A381Z0F3"/>
<feature type="domain" description="ABC transporter" evidence="5">
    <location>
        <begin position="13"/>
        <end position="47"/>
    </location>
</feature>
<reference evidence="6" key="1">
    <citation type="submission" date="2018-05" db="EMBL/GenBank/DDBJ databases">
        <authorList>
            <person name="Lanie J.A."/>
            <person name="Ng W.-L."/>
            <person name="Kazmierczak K.M."/>
            <person name="Andrzejewski T.M."/>
            <person name="Davidsen T.M."/>
            <person name="Wayne K.J."/>
            <person name="Tettelin H."/>
            <person name="Glass J.I."/>
            <person name="Rusch D."/>
            <person name="Podicherti R."/>
            <person name="Tsui H.-C.T."/>
            <person name="Winkler M.E."/>
        </authorList>
    </citation>
    <scope>NUCLEOTIDE SEQUENCE</scope>
</reference>
<keyword evidence="4" id="KW-0472">Membrane</keyword>
<dbReference type="Pfam" id="PF00005">
    <property type="entry name" value="ABC_tran"/>
    <property type="match status" value="1"/>
</dbReference>
<dbReference type="SUPFAM" id="SSF52540">
    <property type="entry name" value="P-loop containing nucleoside triphosphate hydrolases"/>
    <property type="match status" value="1"/>
</dbReference>
<dbReference type="InterPro" id="IPR050388">
    <property type="entry name" value="ABC_Ni/Peptide_Import"/>
</dbReference>
<dbReference type="PANTHER" id="PTHR43297">
    <property type="entry name" value="OLIGOPEPTIDE TRANSPORT ATP-BINDING PROTEIN APPD"/>
    <property type="match status" value="1"/>
</dbReference>
<accession>A0A381Z0F3</accession>
<evidence type="ECO:0000256" key="1">
    <source>
        <dbReference type="ARBA" id="ARBA00004370"/>
    </source>
</evidence>
<gene>
    <name evidence="6" type="ORF">METZ01_LOCUS135235</name>
</gene>
<evidence type="ECO:0000259" key="5">
    <source>
        <dbReference type="Pfam" id="PF00005"/>
    </source>
</evidence>
<evidence type="ECO:0000256" key="2">
    <source>
        <dbReference type="ARBA" id="ARBA00022448"/>
    </source>
</evidence>
<evidence type="ECO:0000256" key="4">
    <source>
        <dbReference type="ARBA" id="ARBA00023136"/>
    </source>
</evidence>
<evidence type="ECO:0000313" key="6">
    <source>
        <dbReference type="EMBL" id="SVA82381.1"/>
    </source>
</evidence>
<dbReference type="InterPro" id="IPR027417">
    <property type="entry name" value="P-loop_NTPase"/>
</dbReference>
<dbReference type="GO" id="GO:0005524">
    <property type="term" value="F:ATP binding"/>
    <property type="evidence" value="ECO:0007669"/>
    <property type="project" value="InterPro"/>
</dbReference>
<keyword evidence="3" id="KW-1003">Cell membrane</keyword>
<name>A0A381Z0F3_9ZZZZ</name>
<dbReference type="GO" id="GO:0016887">
    <property type="term" value="F:ATP hydrolysis activity"/>
    <property type="evidence" value="ECO:0007669"/>
    <property type="project" value="InterPro"/>
</dbReference>
<protein>
    <recommendedName>
        <fullName evidence="5">ABC transporter domain-containing protein</fullName>
    </recommendedName>
</protein>
<keyword evidence="2" id="KW-0813">Transport</keyword>
<organism evidence="6">
    <name type="scientific">marine metagenome</name>
    <dbReference type="NCBI Taxonomy" id="408172"/>
    <lineage>
        <taxon>unclassified sequences</taxon>
        <taxon>metagenomes</taxon>
        <taxon>ecological metagenomes</taxon>
    </lineage>
</organism>
<comment type="subcellular location">
    <subcellularLocation>
        <location evidence="1">Membrane</location>
    </subcellularLocation>
</comment>
<proteinExistence type="predicted"/>
<dbReference type="EMBL" id="UINC01019458">
    <property type="protein sequence ID" value="SVA82381.1"/>
    <property type="molecule type" value="Genomic_DNA"/>
</dbReference>
<dbReference type="PANTHER" id="PTHR43297:SF2">
    <property type="entry name" value="DIPEPTIDE TRANSPORT ATP-BINDING PROTEIN DPPD"/>
    <property type="match status" value="1"/>
</dbReference>
<evidence type="ECO:0000256" key="3">
    <source>
        <dbReference type="ARBA" id="ARBA00022475"/>
    </source>
</evidence>
<feature type="non-terminal residue" evidence="6">
    <location>
        <position position="56"/>
    </location>
</feature>
<dbReference type="GO" id="GO:0016020">
    <property type="term" value="C:membrane"/>
    <property type="evidence" value="ECO:0007669"/>
    <property type="project" value="UniProtKB-SubCell"/>
</dbReference>
<sequence length="56" mass="5793">VDFHIEGNQARAVKNVSFDLSPGETLAIVGESGSGKSVTALSVLQLLPYPTASHPS</sequence>
<feature type="non-terminal residue" evidence="6">
    <location>
        <position position="1"/>
    </location>
</feature>